<sequence length="181" mass="19046">MSLKTSLAVATTAIGLTILASPAQASRLYSFSYTDVSGKVLSGTLTGTAAGNVVTVTGYNNDLTYDGTLLSWGAQTYVYSWTQYNNLTSPSPILPAQLSFDGTVLDFVAGDIEDFSGSYFAFGDIGLGQEFTRFFAGDNDPVTEAFTTLNWELQLVPEPGSVVALLGLGLGALASKVRKQG</sequence>
<feature type="chain" id="PRO_5023006202" description="Ice-binding protein C-terminal domain-containing protein" evidence="1">
    <location>
        <begin position="26"/>
        <end position="181"/>
    </location>
</feature>
<evidence type="ECO:0000259" key="2">
    <source>
        <dbReference type="Pfam" id="PF07589"/>
    </source>
</evidence>
<dbReference type="InterPro" id="IPR013424">
    <property type="entry name" value="Ice-binding_C"/>
</dbReference>
<feature type="signal peptide" evidence="1">
    <location>
        <begin position="1"/>
        <end position="25"/>
    </location>
</feature>
<dbReference type="EMBL" id="BHVQ01000018">
    <property type="protein sequence ID" value="GCA79886.1"/>
    <property type="molecule type" value="Genomic_DNA"/>
</dbReference>
<protein>
    <recommendedName>
        <fullName evidence="2">Ice-binding protein C-terminal domain-containing protein</fullName>
    </recommendedName>
</protein>
<keyword evidence="1" id="KW-0732">Signal</keyword>
<comment type="caution">
    <text evidence="3">The sequence shown here is derived from an EMBL/GenBank/DDBJ whole genome shotgun (WGS) entry which is preliminary data.</text>
</comment>
<dbReference type="Pfam" id="PF07589">
    <property type="entry name" value="PEP-CTERM"/>
    <property type="match status" value="1"/>
</dbReference>
<evidence type="ECO:0000313" key="3">
    <source>
        <dbReference type="EMBL" id="GCA79886.1"/>
    </source>
</evidence>
<dbReference type="Proteomes" id="UP000324689">
    <property type="component" value="Unassembled WGS sequence"/>
</dbReference>
<name>A0A5A5S5N6_MICAE</name>
<dbReference type="NCBIfam" id="TIGR02595">
    <property type="entry name" value="PEP_CTERM"/>
    <property type="match status" value="1"/>
</dbReference>
<dbReference type="AlphaFoldDB" id="A0A5A5S5N6"/>
<evidence type="ECO:0000256" key="1">
    <source>
        <dbReference type="SAM" id="SignalP"/>
    </source>
</evidence>
<feature type="domain" description="Ice-binding protein C-terminal" evidence="2">
    <location>
        <begin position="156"/>
        <end position="179"/>
    </location>
</feature>
<gene>
    <name evidence="3" type="ORF">MiTs_01885</name>
</gene>
<organism evidence="3 4">
    <name type="scientific">Microcystis aeruginosa NIES-2521</name>
    <dbReference type="NCBI Taxonomy" id="2303983"/>
    <lineage>
        <taxon>Bacteria</taxon>
        <taxon>Bacillati</taxon>
        <taxon>Cyanobacteriota</taxon>
        <taxon>Cyanophyceae</taxon>
        <taxon>Oscillatoriophycideae</taxon>
        <taxon>Chroococcales</taxon>
        <taxon>Microcystaceae</taxon>
        <taxon>Microcystis</taxon>
    </lineage>
</organism>
<accession>A0A5A5S5N6</accession>
<reference evidence="3 4" key="1">
    <citation type="submission" date="2018-09" db="EMBL/GenBank/DDBJ databases">
        <title>Evolutionary history of phycoerythrin pigmentation in the water bloom-forming cyanobacterium Microcystis aeruginosa.</title>
        <authorList>
            <person name="Tanabe Y."/>
            <person name="Tanabe Y."/>
            <person name="Yamaguchi H."/>
        </authorList>
    </citation>
    <scope>NUCLEOTIDE SEQUENCE [LARGE SCALE GENOMIC DNA]</scope>
    <source>
        <strain evidence="3 4">NIES-2521</strain>
    </source>
</reference>
<proteinExistence type="predicted"/>
<evidence type="ECO:0000313" key="4">
    <source>
        <dbReference type="Proteomes" id="UP000324689"/>
    </source>
</evidence>
<dbReference type="RefSeq" id="WP_149975157.1">
    <property type="nucleotide sequence ID" value="NZ_BHVQ01000018.1"/>
</dbReference>